<proteinExistence type="predicted"/>
<evidence type="ECO:0000313" key="2">
    <source>
        <dbReference type="Proteomes" id="UP001458880"/>
    </source>
</evidence>
<organism evidence="1 2">
    <name type="scientific">Popillia japonica</name>
    <name type="common">Japanese beetle</name>
    <dbReference type="NCBI Taxonomy" id="7064"/>
    <lineage>
        <taxon>Eukaryota</taxon>
        <taxon>Metazoa</taxon>
        <taxon>Ecdysozoa</taxon>
        <taxon>Arthropoda</taxon>
        <taxon>Hexapoda</taxon>
        <taxon>Insecta</taxon>
        <taxon>Pterygota</taxon>
        <taxon>Neoptera</taxon>
        <taxon>Endopterygota</taxon>
        <taxon>Coleoptera</taxon>
        <taxon>Polyphaga</taxon>
        <taxon>Scarabaeiformia</taxon>
        <taxon>Scarabaeidae</taxon>
        <taxon>Rutelinae</taxon>
        <taxon>Popillia</taxon>
    </lineage>
</organism>
<gene>
    <name evidence="1" type="ORF">QE152_g30348</name>
</gene>
<sequence length="309" mass="36032">MRFLLGLSLNTMDDRTHDSFNSLEPDVIITDGHVFDDKLSMDKDDLEENNPLLIGPEISIIPVPSKPPAKIRVRNFLEEEHRLIRHRERSPRGNVRIVSPAEIVKAEIKYSYSRRKSLPLEKCPICKKFFRRMKTHLLKHEEQQRGPDDPLTCKLCKKHVFDDKLSMDKDDLEENNPLLIGPEISIIPVPSKPPAKIRVRNFLEEEHRLIRHRERSPRGNVRIVSPAEIVKAEIKYSYSRRKSLPLEKCPICKKFFRRMKTHLLKHEEQQRGPDDPLTCKLCKKDHMRGAVTLTTSENLIGRILNLNDI</sequence>
<keyword evidence="2" id="KW-1185">Reference proteome</keyword>
<accession>A0AAW1JEY4</accession>
<name>A0AAW1JEY4_POPJA</name>
<reference evidence="1 2" key="1">
    <citation type="journal article" date="2024" name="BMC Genomics">
        <title>De novo assembly and annotation of Popillia japonica's genome with initial clues to its potential as an invasive pest.</title>
        <authorList>
            <person name="Cucini C."/>
            <person name="Boschi S."/>
            <person name="Funari R."/>
            <person name="Cardaioli E."/>
            <person name="Iannotti N."/>
            <person name="Marturano G."/>
            <person name="Paoli F."/>
            <person name="Bruttini M."/>
            <person name="Carapelli A."/>
            <person name="Frati F."/>
            <person name="Nardi F."/>
        </authorList>
    </citation>
    <scope>NUCLEOTIDE SEQUENCE [LARGE SCALE GENOMIC DNA]</scope>
    <source>
        <strain evidence="1">DMR45628</strain>
    </source>
</reference>
<evidence type="ECO:0008006" key="3">
    <source>
        <dbReference type="Google" id="ProtNLM"/>
    </source>
</evidence>
<dbReference type="Proteomes" id="UP001458880">
    <property type="component" value="Unassembled WGS sequence"/>
</dbReference>
<evidence type="ECO:0000313" key="1">
    <source>
        <dbReference type="EMBL" id="KAK9701812.1"/>
    </source>
</evidence>
<dbReference type="EMBL" id="JASPKY010000407">
    <property type="protein sequence ID" value="KAK9701812.1"/>
    <property type="molecule type" value="Genomic_DNA"/>
</dbReference>
<comment type="caution">
    <text evidence="1">The sequence shown here is derived from an EMBL/GenBank/DDBJ whole genome shotgun (WGS) entry which is preliminary data.</text>
</comment>
<protein>
    <recommendedName>
        <fullName evidence="3">C2H2-type domain-containing protein</fullName>
    </recommendedName>
</protein>
<dbReference type="AlphaFoldDB" id="A0AAW1JEY4"/>